<dbReference type="KEGG" id="ncs:NCAS_0A00750"/>
<dbReference type="GO" id="GO:0003735">
    <property type="term" value="F:structural constituent of ribosome"/>
    <property type="evidence" value="ECO:0007669"/>
    <property type="project" value="EnsemblFungi"/>
</dbReference>
<reference evidence="10 11" key="1">
    <citation type="journal article" date="2011" name="Proc. Natl. Acad. Sci. U.S.A.">
        <title>Evolutionary erosion of yeast sex chromosomes by mating-type switching accidents.</title>
        <authorList>
            <person name="Gordon J.L."/>
            <person name="Armisen D."/>
            <person name="Proux-Wera E."/>
            <person name="Oheigeartaigh S.S."/>
            <person name="Byrne K.P."/>
            <person name="Wolfe K.H."/>
        </authorList>
    </citation>
    <scope>NUCLEOTIDE SEQUENCE [LARGE SCALE GENOMIC DNA]</scope>
    <source>
        <strain evidence="11">ATCC 76901 / BCRC 22586 / CBS 4309 / NBRC 1992 / NRRL Y-12630</strain>
    </source>
</reference>
<dbReference type="PANTHER" id="PTHR13124:SF12">
    <property type="entry name" value="LARGE RIBOSOMAL SUBUNIT PROTEIN ML46"/>
    <property type="match status" value="1"/>
</dbReference>
<dbReference type="HOGENOM" id="CLU_040204_0_0_1"/>
<evidence type="ECO:0000313" key="10">
    <source>
        <dbReference type="EMBL" id="CCC66635.1"/>
    </source>
</evidence>
<dbReference type="STRING" id="1064592.G0V599"/>
<feature type="domain" description="Large ribosomal subunit protein mL46 N-terminal" evidence="9">
    <location>
        <begin position="10"/>
        <end position="142"/>
    </location>
</feature>
<sequence length="276" mass="31491">MSIPVIRKPAIRAGLILSRTPIIAPELTKLESQYYAYQSELEKRLMWTFPAYYYFKRGSLASHRFIKAQKWPVSKAPGVWYPRGVPDIRHGRERRLKQEVVLPKEKKDVTESTGSTGGSESVTDLTDASRPIVPNSRITEADKLNDLKSLERQLSRTLYLLVQDKSLGKWIFPSFDVVKDTTEEVKPLHEVAEDGLRSLVGPNINTWTVSGTPASVLKQENDVYEFLIKSHILAGNLELTKKGLEQIGEYAWLTRDEIKEHVETSYFENVEFLLAK</sequence>
<evidence type="ECO:0000256" key="7">
    <source>
        <dbReference type="ARBA" id="ARBA00035190"/>
    </source>
</evidence>
<reference key="2">
    <citation type="submission" date="2011-08" db="EMBL/GenBank/DDBJ databases">
        <title>Genome sequence of Naumovozyma castellii.</title>
        <authorList>
            <person name="Gordon J.L."/>
            <person name="Armisen D."/>
            <person name="Proux-Wera E."/>
            <person name="OhEigeartaigh S.S."/>
            <person name="Byrne K.P."/>
            <person name="Wolfe K.H."/>
        </authorList>
    </citation>
    <scope>NUCLEOTIDE SEQUENCE</scope>
    <source>
        <strain>Type strain:CBS 4309</strain>
    </source>
</reference>
<comment type="similarity">
    <text evidence="2">Belongs to the mitochondrion-specific ribosomal protein mL46 family.</text>
</comment>
<evidence type="ECO:0000256" key="2">
    <source>
        <dbReference type="ARBA" id="ARBA00009070"/>
    </source>
</evidence>
<dbReference type="CDD" id="cd04661">
    <property type="entry name" value="NUDIX_MRP_L46"/>
    <property type="match status" value="1"/>
</dbReference>
<dbReference type="OrthoDB" id="414075at2759"/>
<evidence type="ECO:0000256" key="4">
    <source>
        <dbReference type="ARBA" id="ARBA00022980"/>
    </source>
</evidence>
<keyword evidence="4" id="KW-0689">Ribosomal protein</keyword>
<protein>
    <recommendedName>
        <fullName evidence="7">Large ribosomal subunit protein mL46</fullName>
    </recommendedName>
</protein>
<dbReference type="OMA" id="HPFENAF"/>
<dbReference type="EMBL" id="HE576752">
    <property type="protein sequence ID" value="CCC66635.1"/>
    <property type="molecule type" value="Genomic_DNA"/>
</dbReference>
<dbReference type="InterPro" id="IPR033650">
    <property type="entry name" value="Ribosomal_mL46_NUDIX"/>
</dbReference>
<evidence type="ECO:0000256" key="5">
    <source>
        <dbReference type="ARBA" id="ARBA00023128"/>
    </source>
</evidence>
<dbReference type="GO" id="GO:0005762">
    <property type="term" value="C:mitochondrial large ribosomal subunit"/>
    <property type="evidence" value="ECO:0007669"/>
    <property type="project" value="EnsemblFungi"/>
</dbReference>
<evidence type="ECO:0000313" key="11">
    <source>
        <dbReference type="Proteomes" id="UP000001640"/>
    </source>
</evidence>
<dbReference type="RefSeq" id="XP_003673026.1">
    <property type="nucleotide sequence ID" value="XM_003672978.1"/>
</dbReference>
<dbReference type="InterPro" id="IPR040008">
    <property type="entry name" value="Ribosomal_mL46"/>
</dbReference>
<dbReference type="Proteomes" id="UP000001640">
    <property type="component" value="Chromosome 1"/>
</dbReference>
<evidence type="ECO:0000259" key="9">
    <source>
        <dbReference type="Pfam" id="PF11788"/>
    </source>
</evidence>
<keyword evidence="3" id="KW-0809">Transit peptide</keyword>
<dbReference type="InterPro" id="IPR021757">
    <property type="entry name" value="Ribosomal_mL46_N"/>
</dbReference>
<organism evidence="10 11">
    <name type="scientific">Naumovozyma castellii</name>
    <name type="common">Yeast</name>
    <name type="synonym">Saccharomyces castellii</name>
    <dbReference type="NCBI Taxonomy" id="27288"/>
    <lineage>
        <taxon>Eukaryota</taxon>
        <taxon>Fungi</taxon>
        <taxon>Dikarya</taxon>
        <taxon>Ascomycota</taxon>
        <taxon>Saccharomycotina</taxon>
        <taxon>Saccharomycetes</taxon>
        <taxon>Saccharomycetales</taxon>
        <taxon>Saccharomycetaceae</taxon>
        <taxon>Naumovozyma</taxon>
    </lineage>
</organism>
<dbReference type="InParanoid" id="G0V599"/>
<dbReference type="AlphaFoldDB" id="G0V599"/>
<feature type="compositionally biased region" description="Low complexity" evidence="8">
    <location>
        <begin position="111"/>
        <end position="123"/>
    </location>
</feature>
<evidence type="ECO:0000256" key="3">
    <source>
        <dbReference type="ARBA" id="ARBA00022946"/>
    </source>
</evidence>
<gene>
    <name evidence="10" type="primary">NCAS0A00750</name>
    <name evidence="10" type="ordered locus">NCAS_0A00750</name>
</gene>
<name>G0V599_NAUCA</name>
<dbReference type="Pfam" id="PF11788">
    <property type="entry name" value="MRP-L46"/>
    <property type="match status" value="1"/>
</dbReference>
<dbReference type="eggNOG" id="KOG4548">
    <property type="taxonomic scope" value="Eukaryota"/>
</dbReference>
<evidence type="ECO:0000256" key="1">
    <source>
        <dbReference type="ARBA" id="ARBA00004173"/>
    </source>
</evidence>
<keyword evidence="6" id="KW-0687">Ribonucleoprotein</keyword>
<dbReference type="GeneID" id="96900124"/>
<keyword evidence="11" id="KW-1185">Reference proteome</keyword>
<dbReference type="FunCoup" id="G0V599">
    <property type="interactions" value="514"/>
</dbReference>
<keyword evidence="5" id="KW-0496">Mitochondrion</keyword>
<comment type="subcellular location">
    <subcellularLocation>
        <location evidence="1">Mitochondrion</location>
    </subcellularLocation>
</comment>
<feature type="region of interest" description="Disordered" evidence="8">
    <location>
        <begin position="103"/>
        <end position="127"/>
    </location>
</feature>
<dbReference type="Gene3D" id="3.90.79.10">
    <property type="entry name" value="Nucleoside Triphosphate Pyrophosphohydrolase"/>
    <property type="match status" value="1"/>
</dbReference>
<accession>G0V599</accession>
<proteinExistence type="inferred from homology"/>
<evidence type="ECO:0000256" key="8">
    <source>
        <dbReference type="SAM" id="MobiDB-lite"/>
    </source>
</evidence>
<evidence type="ECO:0000256" key="6">
    <source>
        <dbReference type="ARBA" id="ARBA00023274"/>
    </source>
</evidence>
<dbReference type="PANTHER" id="PTHR13124">
    <property type="entry name" value="39S RIBOSOMAL PROTEIN L46, MITOCHONDRIAL PRECURSOR-RELATED"/>
    <property type="match status" value="1"/>
</dbReference>